<dbReference type="CDD" id="cd04301">
    <property type="entry name" value="NAT_SF"/>
    <property type="match status" value="1"/>
</dbReference>
<dbReference type="InterPro" id="IPR016181">
    <property type="entry name" value="Acyl_CoA_acyltransferase"/>
</dbReference>
<evidence type="ECO:0000256" key="2">
    <source>
        <dbReference type="ARBA" id="ARBA00023315"/>
    </source>
</evidence>
<evidence type="ECO:0000259" key="3">
    <source>
        <dbReference type="PROSITE" id="PS51186"/>
    </source>
</evidence>
<dbReference type="EMBL" id="JAUSTZ010000003">
    <property type="protein sequence ID" value="MDQ0225973.1"/>
    <property type="molecule type" value="Genomic_DNA"/>
</dbReference>
<dbReference type="InterPro" id="IPR050680">
    <property type="entry name" value="YpeA/RimI_acetyltransf"/>
</dbReference>
<dbReference type="InterPro" id="IPR000182">
    <property type="entry name" value="GNAT_dom"/>
</dbReference>
<dbReference type="PANTHER" id="PTHR43420:SF47">
    <property type="entry name" value="N-ACETYLTRANSFERASE DOMAIN-CONTAINING PROTEIN"/>
    <property type="match status" value="1"/>
</dbReference>
<organism evidence="4 5">
    <name type="scientific">Metabacillus niabensis</name>
    <dbReference type="NCBI Taxonomy" id="324854"/>
    <lineage>
        <taxon>Bacteria</taxon>
        <taxon>Bacillati</taxon>
        <taxon>Bacillota</taxon>
        <taxon>Bacilli</taxon>
        <taxon>Bacillales</taxon>
        <taxon>Bacillaceae</taxon>
        <taxon>Metabacillus</taxon>
    </lineage>
</organism>
<dbReference type="RefSeq" id="WP_145582643.1">
    <property type="nucleotide sequence ID" value="NZ_CADEPK010000216.1"/>
</dbReference>
<dbReference type="Pfam" id="PF00583">
    <property type="entry name" value="Acetyltransf_1"/>
    <property type="match status" value="1"/>
</dbReference>
<reference evidence="4 5" key="1">
    <citation type="submission" date="2023-07" db="EMBL/GenBank/DDBJ databases">
        <title>Genomic Encyclopedia of Type Strains, Phase IV (KMG-IV): sequencing the most valuable type-strain genomes for metagenomic binning, comparative biology and taxonomic classification.</title>
        <authorList>
            <person name="Goeker M."/>
        </authorList>
    </citation>
    <scope>NUCLEOTIDE SEQUENCE [LARGE SCALE GENOMIC DNA]</scope>
    <source>
        <strain evidence="4 5">DSM 17723</strain>
    </source>
</reference>
<dbReference type="PANTHER" id="PTHR43420">
    <property type="entry name" value="ACETYLTRANSFERASE"/>
    <property type="match status" value="1"/>
</dbReference>
<proteinExistence type="predicted"/>
<dbReference type="SUPFAM" id="SSF55729">
    <property type="entry name" value="Acyl-CoA N-acyltransferases (Nat)"/>
    <property type="match status" value="1"/>
</dbReference>
<keyword evidence="5" id="KW-1185">Reference proteome</keyword>
<feature type="domain" description="N-acetyltransferase" evidence="3">
    <location>
        <begin position="1"/>
        <end position="165"/>
    </location>
</feature>
<dbReference type="Proteomes" id="UP001232245">
    <property type="component" value="Unassembled WGS sequence"/>
</dbReference>
<gene>
    <name evidence="4" type="ORF">J2S02_002317</name>
</gene>
<accession>A0ABT9Z136</accession>
<dbReference type="PROSITE" id="PS51186">
    <property type="entry name" value="GNAT"/>
    <property type="match status" value="1"/>
</dbReference>
<keyword evidence="1" id="KW-0808">Transferase</keyword>
<dbReference type="Gene3D" id="3.40.630.30">
    <property type="match status" value="1"/>
</dbReference>
<sequence length="165" mass="19063">MEIRPLRIEDAETYKNIRLEALRLHPENFGASFEEEKDYTVEQYKERFAKEDAITFGAFENSELVGTVTLVKQKRNKLKHKAEIVAMYVIPEKRGNGFAKMLLKTAIEQAKRTQGIEQINLTVVSTNVSAKRLYDSLGFEQFGVERRALKVGKAYFDEIHMVLFL</sequence>
<evidence type="ECO:0000313" key="5">
    <source>
        <dbReference type="Proteomes" id="UP001232245"/>
    </source>
</evidence>
<keyword evidence="2" id="KW-0012">Acyltransferase</keyword>
<comment type="caution">
    <text evidence="4">The sequence shown here is derived from an EMBL/GenBank/DDBJ whole genome shotgun (WGS) entry which is preliminary data.</text>
</comment>
<evidence type="ECO:0000313" key="4">
    <source>
        <dbReference type="EMBL" id="MDQ0225973.1"/>
    </source>
</evidence>
<protein>
    <submittedName>
        <fullName evidence="4">RimJ/RimL family protein N-acetyltransferase</fullName>
    </submittedName>
</protein>
<name>A0ABT9Z136_9BACI</name>
<evidence type="ECO:0000256" key="1">
    <source>
        <dbReference type="ARBA" id="ARBA00022679"/>
    </source>
</evidence>